<dbReference type="InterPro" id="IPR036640">
    <property type="entry name" value="ABC1_TM_sf"/>
</dbReference>
<dbReference type="OrthoDB" id="9762778at2"/>
<dbReference type="GO" id="GO:0005886">
    <property type="term" value="C:plasma membrane"/>
    <property type="evidence" value="ECO:0007669"/>
    <property type="project" value="UniProtKB-SubCell"/>
</dbReference>
<dbReference type="Gene3D" id="1.20.1560.10">
    <property type="entry name" value="ABC transporter type 1, transmembrane domain"/>
    <property type="match status" value="1"/>
</dbReference>
<accession>A0A2T0BMR4</accession>
<dbReference type="Pfam" id="PF00664">
    <property type="entry name" value="ABC_membrane"/>
    <property type="match status" value="1"/>
</dbReference>
<dbReference type="InterPro" id="IPR003439">
    <property type="entry name" value="ABC_transporter-like_ATP-bd"/>
</dbReference>
<dbReference type="InterPro" id="IPR039421">
    <property type="entry name" value="Type_1_exporter"/>
</dbReference>
<dbReference type="InterPro" id="IPR003593">
    <property type="entry name" value="AAA+_ATPase"/>
</dbReference>
<keyword evidence="14" id="KW-1185">Reference proteome</keyword>
<dbReference type="FunFam" id="3.40.50.300:FF:000221">
    <property type="entry name" value="Multidrug ABC transporter ATP-binding protein"/>
    <property type="match status" value="1"/>
</dbReference>
<reference evidence="13 14" key="1">
    <citation type="submission" date="2018-03" db="EMBL/GenBank/DDBJ databases">
        <title>Genome sequence of Clostridium luticellarii DSM 29923.</title>
        <authorList>
            <person name="Poehlein A."/>
            <person name="Daniel R."/>
        </authorList>
    </citation>
    <scope>NUCLEOTIDE SEQUENCE [LARGE SCALE GENOMIC DNA]</scope>
    <source>
        <strain evidence="13 14">DSM 29923</strain>
    </source>
</reference>
<feature type="transmembrane region" description="Helical" evidence="10">
    <location>
        <begin position="20"/>
        <end position="46"/>
    </location>
</feature>
<name>A0A2T0BMR4_9CLOT</name>
<dbReference type="RefSeq" id="WP_106009475.1">
    <property type="nucleotide sequence ID" value="NZ_JALCPJ010000067.1"/>
</dbReference>
<dbReference type="PANTHER" id="PTHR43394">
    <property type="entry name" value="ATP-DEPENDENT PERMEASE MDL1, MITOCHONDRIAL"/>
    <property type="match status" value="1"/>
</dbReference>
<dbReference type="GO" id="GO:0005524">
    <property type="term" value="F:ATP binding"/>
    <property type="evidence" value="ECO:0007669"/>
    <property type="project" value="UniProtKB-KW"/>
</dbReference>
<comment type="subcellular location">
    <subcellularLocation>
        <location evidence="1">Cell membrane</location>
        <topology evidence="1">Multi-pass membrane protein</topology>
    </subcellularLocation>
</comment>
<dbReference type="SMART" id="SM00382">
    <property type="entry name" value="AAA"/>
    <property type="match status" value="1"/>
</dbReference>
<evidence type="ECO:0000256" key="9">
    <source>
        <dbReference type="SAM" id="Coils"/>
    </source>
</evidence>
<dbReference type="EMBL" id="PVXP01000023">
    <property type="protein sequence ID" value="PRR85143.1"/>
    <property type="molecule type" value="Genomic_DNA"/>
</dbReference>
<keyword evidence="9" id="KW-0175">Coiled coil</keyword>
<dbReference type="PROSITE" id="PS50893">
    <property type="entry name" value="ABC_TRANSPORTER_2"/>
    <property type="match status" value="1"/>
</dbReference>
<keyword evidence="5" id="KW-0547">Nucleotide-binding</keyword>
<dbReference type="PANTHER" id="PTHR43394:SF1">
    <property type="entry name" value="ATP-BINDING CASSETTE SUB-FAMILY B MEMBER 10, MITOCHONDRIAL"/>
    <property type="match status" value="1"/>
</dbReference>
<proteinExistence type="predicted"/>
<evidence type="ECO:0000256" key="5">
    <source>
        <dbReference type="ARBA" id="ARBA00022741"/>
    </source>
</evidence>
<dbReference type="SUPFAM" id="SSF90123">
    <property type="entry name" value="ABC transporter transmembrane region"/>
    <property type="match status" value="1"/>
</dbReference>
<evidence type="ECO:0000259" key="12">
    <source>
        <dbReference type="PROSITE" id="PS50929"/>
    </source>
</evidence>
<keyword evidence="4 10" id="KW-0812">Transmembrane</keyword>
<evidence type="ECO:0000313" key="13">
    <source>
        <dbReference type="EMBL" id="PRR85143.1"/>
    </source>
</evidence>
<feature type="domain" description="ABC transporter" evidence="11">
    <location>
        <begin position="342"/>
        <end position="577"/>
    </location>
</feature>
<evidence type="ECO:0000256" key="8">
    <source>
        <dbReference type="ARBA" id="ARBA00023136"/>
    </source>
</evidence>
<comment type="caution">
    <text evidence="13">The sequence shown here is derived from an EMBL/GenBank/DDBJ whole genome shotgun (WGS) entry which is preliminary data.</text>
</comment>
<evidence type="ECO:0000256" key="7">
    <source>
        <dbReference type="ARBA" id="ARBA00022989"/>
    </source>
</evidence>
<dbReference type="EC" id="3.6.3.-" evidence="13"/>
<evidence type="ECO:0000256" key="6">
    <source>
        <dbReference type="ARBA" id="ARBA00022840"/>
    </source>
</evidence>
<dbReference type="AlphaFoldDB" id="A0A2T0BMR4"/>
<keyword evidence="3" id="KW-1003">Cell membrane</keyword>
<keyword evidence="13" id="KW-0378">Hydrolase</keyword>
<evidence type="ECO:0000256" key="2">
    <source>
        <dbReference type="ARBA" id="ARBA00022448"/>
    </source>
</evidence>
<keyword evidence="2" id="KW-0813">Transport</keyword>
<dbReference type="InterPro" id="IPR011527">
    <property type="entry name" value="ABC1_TM_dom"/>
</dbReference>
<evidence type="ECO:0000256" key="10">
    <source>
        <dbReference type="SAM" id="Phobius"/>
    </source>
</evidence>
<dbReference type="Gene3D" id="3.40.50.300">
    <property type="entry name" value="P-loop containing nucleotide triphosphate hydrolases"/>
    <property type="match status" value="1"/>
</dbReference>
<feature type="transmembrane region" description="Helical" evidence="10">
    <location>
        <begin position="66"/>
        <end position="94"/>
    </location>
</feature>
<keyword evidence="6 13" id="KW-0067">ATP-binding</keyword>
<evidence type="ECO:0000313" key="14">
    <source>
        <dbReference type="Proteomes" id="UP000237798"/>
    </source>
</evidence>
<dbReference type="GO" id="GO:0016887">
    <property type="term" value="F:ATP hydrolysis activity"/>
    <property type="evidence" value="ECO:0007669"/>
    <property type="project" value="InterPro"/>
</dbReference>
<evidence type="ECO:0000256" key="1">
    <source>
        <dbReference type="ARBA" id="ARBA00004651"/>
    </source>
</evidence>
<evidence type="ECO:0000256" key="4">
    <source>
        <dbReference type="ARBA" id="ARBA00022692"/>
    </source>
</evidence>
<feature type="coiled-coil region" evidence="9">
    <location>
        <begin position="185"/>
        <end position="212"/>
    </location>
</feature>
<sequence length="593" mass="65907">MEKRSIMSALFEYAGKFRYLTMASWVLSAASALVALIPFIYIWRIIREVLKAATGFTYSNNLVQYGWMAVIFSALSILIYIAALLCSHIAAFRVQANIRSKAMRHISTLPLGFMDDIGSGKIRRIVNESSAATETYLAHQLPDRAGAMAAPVGLLAMLLVFDWRLGILSLIPVVIAFGIMSVMTGSRMKQKMKEYQNSLEQMSNEAVEYVRGISVLKTFGQSVFSFKRFKASIDNYQKWVISYTKDLRLPMMFYTTAINAVFAVLISAALFFTSDGVTGEFLLNLLFYIIITPVITVTLNKIMYSSENIMIVQDAMERIGSIMKMKPLHDSEEHEHPQDNSVAFHDVSFRYKGAEENALNHVSLHIASGQHVAFVGPSGGGKTTLASLIPRFWDVDSGRITIGGVNVKNISKEELMDNVSFVFQNSKLLKMSIFENVRLSRPDATRVEVLKALKDARCDDIIGKLSDGIDTIIGTNGNYLSGGEEQRISIARAMLKNASILILDEATAFADPDNESKVQAAFSALSKGRTVIMIAHRLSTVMRADRIYVMKNGEICESGSHSELIGQQGLYSNMWREYNSAVKWKVGVQNDIG</sequence>
<dbReference type="GO" id="GO:0015421">
    <property type="term" value="F:ABC-type oligopeptide transporter activity"/>
    <property type="evidence" value="ECO:0007669"/>
    <property type="project" value="TreeGrafter"/>
</dbReference>
<dbReference type="PROSITE" id="PS50929">
    <property type="entry name" value="ABC_TM1F"/>
    <property type="match status" value="1"/>
</dbReference>
<protein>
    <submittedName>
        <fullName evidence="13">Iron import ATP-binding/permease protein IrtA</fullName>
        <ecNumber evidence="13">3.6.3.-</ecNumber>
    </submittedName>
</protein>
<evidence type="ECO:0000256" key="3">
    <source>
        <dbReference type="ARBA" id="ARBA00022475"/>
    </source>
</evidence>
<organism evidence="13 14">
    <name type="scientific">Clostridium luticellarii</name>
    <dbReference type="NCBI Taxonomy" id="1691940"/>
    <lineage>
        <taxon>Bacteria</taxon>
        <taxon>Bacillati</taxon>
        <taxon>Bacillota</taxon>
        <taxon>Clostridia</taxon>
        <taxon>Eubacteriales</taxon>
        <taxon>Clostridiaceae</taxon>
        <taxon>Clostridium</taxon>
    </lineage>
</organism>
<keyword evidence="8 10" id="KW-0472">Membrane</keyword>
<dbReference type="InterPro" id="IPR027417">
    <property type="entry name" value="P-loop_NTPase"/>
</dbReference>
<dbReference type="Proteomes" id="UP000237798">
    <property type="component" value="Unassembled WGS sequence"/>
</dbReference>
<evidence type="ECO:0000259" key="11">
    <source>
        <dbReference type="PROSITE" id="PS50893"/>
    </source>
</evidence>
<feature type="transmembrane region" description="Helical" evidence="10">
    <location>
        <begin position="285"/>
        <end position="304"/>
    </location>
</feature>
<feature type="domain" description="ABC transmembrane type-1" evidence="12">
    <location>
        <begin position="26"/>
        <end position="276"/>
    </location>
</feature>
<dbReference type="Pfam" id="PF00005">
    <property type="entry name" value="ABC_tran"/>
    <property type="match status" value="1"/>
</dbReference>
<gene>
    <name evidence="13" type="primary">irtA</name>
    <name evidence="13" type="ORF">CLLU_18790</name>
</gene>
<dbReference type="SUPFAM" id="SSF52540">
    <property type="entry name" value="P-loop containing nucleoside triphosphate hydrolases"/>
    <property type="match status" value="1"/>
</dbReference>
<keyword evidence="7 10" id="KW-1133">Transmembrane helix</keyword>
<feature type="transmembrane region" description="Helical" evidence="10">
    <location>
        <begin position="167"/>
        <end position="185"/>
    </location>
</feature>
<feature type="transmembrane region" description="Helical" evidence="10">
    <location>
        <begin position="251"/>
        <end position="273"/>
    </location>
</feature>